<reference evidence="1" key="1">
    <citation type="submission" date="2022-10" db="EMBL/GenBank/DDBJ databases">
        <title>Culturing micro-colonial fungi from biological soil crusts in the Mojave desert and describing Neophaeococcomyces mojavensis, and introducing the new genera and species Taxawa tesnikishii.</title>
        <authorList>
            <person name="Kurbessoian T."/>
            <person name="Stajich J.E."/>
        </authorList>
    </citation>
    <scope>NUCLEOTIDE SEQUENCE</scope>
    <source>
        <strain evidence="1">JES_112</strain>
    </source>
</reference>
<dbReference type="Proteomes" id="UP001172386">
    <property type="component" value="Unassembled WGS sequence"/>
</dbReference>
<evidence type="ECO:0000313" key="2">
    <source>
        <dbReference type="Proteomes" id="UP001172386"/>
    </source>
</evidence>
<evidence type="ECO:0000313" key="1">
    <source>
        <dbReference type="EMBL" id="KAJ9664786.1"/>
    </source>
</evidence>
<organism evidence="1 2">
    <name type="scientific">Neophaeococcomyces mojaviensis</name>
    <dbReference type="NCBI Taxonomy" id="3383035"/>
    <lineage>
        <taxon>Eukaryota</taxon>
        <taxon>Fungi</taxon>
        <taxon>Dikarya</taxon>
        <taxon>Ascomycota</taxon>
        <taxon>Pezizomycotina</taxon>
        <taxon>Eurotiomycetes</taxon>
        <taxon>Chaetothyriomycetidae</taxon>
        <taxon>Chaetothyriales</taxon>
        <taxon>Chaetothyriales incertae sedis</taxon>
        <taxon>Neophaeococcomyces</taxon>
    </lineage>
</organism>
<dbReference type="EMBL" id="JAPDRQ010000001">
    <property type="protein sequence ID" value="KAJ9664786.1"/>
    <property type="molecule type" value="Genomic_DNA"/>
</dbReference>
<proteinExistence type="predicted"/>
<name>A0ACC3ALE8_9EURO</name>
<gene>
    <name evidence="1" type="ORF">H2198_000132</name>
</gene>
<comment type="caution">
    <text evidence="1">The sequence shown here is derived from an EMBL/GenBank/DDBJ whole genome shotgun (WGS) entry which is preliminary data.</text>
</comment>
<sequence>MLLFSISTLLAATVLQAVSAPTHEPPIFPFQFQYLFTATINFTAPAIPPVPLPGGYTLSVQVIYGTIDGPAGSGEIYGGTAYPKYFNNQTVEHPHIIAYGKLDGAADEGYFQVHEDGVATNVTHSTRIYVTVSGERFKYVNDGFVLANTIISEDGLSLMARCYLVTDAVPRV</sequence>
<protein>
    <submittedName>
        <fullName evidence="1">Uncharacterized protein</fullName>
    </submittedName>
</protein>
<accession>A0ACC3ALE8</accession>
<keyword evidence="2" id="KW-1185">Reference proteome</keyword>